<evidence type="ECO:0000313" key="3">
    <source>
        <dbReference type="EMBL" id="GAX82800.1"/>
    </source>
</evidence>
<evidence type="ECO:0008006" key="5">
    <source>
        <dbReference type="Google" id="ProtNLM"/>
    </source>
</evidence>
<feature type="signal peptide" evidence="2">
    <location>
        <begin position="1"/>
        <end position="26"/>
    </location>
</feature>
<sequence>MKINYCCIVGALFVLAFFDHASFGRAHSSSQSSQSRSSRSVLQKMPPQGVDPISLSNLTGTWVGTCQQYSAWDNNTETAYCLKYSMNALKYNFTITYDANGSVSYYMAAAHGATKEMNMTTEYSHPPRYALPGNINITSVAQYKSTSSVCMTWSNMDMNSTQVLVSVTDGVYMQVGAYGVPSDAWIDTKDCYPSITSTTKLYCNPGGPKAYNYICLAQQVM</sequence>
<feature type="region of interest" description="Disordered" evidence="1">
    <location>
        <begin position="26"/>
        <end position="49"/>
    </location>
</feature>
<protein>
    <recommendedName>
        <fullName evidence="5">Lipocalin/cytosolic fatty-acid binding domain-containing protein</fullName>
    </recommendedName>
</protein>
<evidence type="ECO:0000256" key="2">
    <source>
        <dbReference type="SAM" id="SignalP"/>
    </source>
</evidence>
<reference evidence="3 4" key="1">
    <citation type="submission" date="2017-08" db="EMBL/GenBank/DDBJ databases">
        <title>Acidophilic green algal genome provides insights into adaptation to an acidic environment.</title>
        <authorList>
            <person name="Hirooka S."/>
            <person name="Hirose Y."/>
            <person name="Kanesaki Y."/>
            <person name="Higuchi S."/>
            <person name="Fujiwara T."/>
            <person name="Onuma R."/>
            <person name="Era A."/>
            <person name="Ohbayashi R."/>
            <person name="Uzuka A."/>
            <person name="Nozaki H."/>
            <person name="Yoshikawa H."/>
            <person name="Miyagishima S.Y."/>
        </authorList>
    </citation>
    <scope>NUCLEOTIDE SEQUENCE [LARGE SCALE GENOMIC DNA]</scope>
    <source>
        <strain evidence="3 4">NIES-2499</strain>
    </source>
</reference>
<proteinExistence type="predicted"/>
<dbReference type="EMBL" id="BEGY01000086">
    <property type="protein sequence ID" value="GAX82800.1"/>
    <property type="molecule type" value="Genomic_DNA"/>
</dbReference>
<feature type="chain" id="PRO_5013010162" description="Lipocalin/cytosolic fatty-acid binding domain-containing protein" evidence="2">
    <location>
        <begin position="27"/>
        <end position="221"/>
    </location>
</feature>
<evidence type="ECO:0000256" key="1">
    <source>
        <dbReference type="SAM" id="MobiDB-lite"/>
    </source>
</evidence>
<keyword evidence="4" id="KW-1185">Reference proteome</keyword>
<organism evidence="3 4">
    <name type="scientific">Chlamydomonas eustigma</name>
    <dbReference type="NCBI Taxonomy" id="1157962"/>
    <lineage>
        <taxon>Eukaryota</taxon>
        <taxon>Viridiplantae</taxon>
        <taxon>Chlorophyta</taxon>
        <taxon>core chlorophytes</taxon>
        <taxon>Chlorophyceae</taxon>
        <taxon>CS clade</taxon>
        <taxon>Chlamydomonadales</taxon>
        <taxon>Chlamydomonadaceae</taxon>
        <taxon>Chlamydomonas</taxon>
    </lineage>
</organism>
<name>A0A250XJ24_9CHLO</name>
<evidence type="ECO:0000313" key="4">
    <source>
        <dbReference type="Proteomes" id="UP000232323"/>
    </source>
</evidence>
<keyword evidence="2" id="KW-0732">Signal</keyword>
<gene>
    <name evidence="3" type="ORF">CEUSTIGMA_g10226.t1</name>
</gene>
<dbReference type="Proteomes" id="UP000232323">
    <property type="component" value="Unassembled WGS sequence"/>
</dbReference>
<dbReference type="AlphaFoldDB" id="A0A250XJ24"/>
<accession>A0A250XJ24</accession>
<comment type="caution">
    <text evidence="3">The sequence shown here is derived from an EMBL/GenBank/DDBJ whole genome shotgun (WGS) entry which is preliminary data.</text>
</comment>
<feature type="compositionally biased region" description="Low complexity" evidence="1">
    <location>
        <begin position="28"/>
        <end position="40"/>
    </location>
</feature>